<name>A0A318SGT3_9BURK</name>
<accession>A0A318SGT3</accession>
<dbReference type="Proteomes" id="UP000247540">
    <property type="component" value="Unassembled WGS sequence"/>
</dbReference>
<reference evidence="2 3" key="1">
    <citation type="submission" date="2018-06" db="EMBL/GenBank/DDBJ databases">
        <title>Genomic Encyclopedia of Type Strains, Phase III (KMG-III): the genomes of soil and plant-associated and newly described type strains.</title>
        <authorList>
            <person name="Whitman W."/>
        </authorList>
    </citation>
    <scope>NUCLEOTIDE SEQUENCE [LARGE SCALE GENOMIC DNA]</scope>
    <source>
        <strain evidence="2 3">CECT 7646</strain>
    </source>
</reference>
<protein>
    <submittedName>
        <fullName evidence="2">Uncharacterized protein</fullName>
    </submittedName>
</protein>
<dbReference type="PROSITE" id="PS51257">
    <property type="entry name" value="PROKAR_LIPOPROTEIN"/>
    <property type="match status" value="1"/>
</dbReference>
<gene>
    <name evidence="2" type="ORF">DFQ15_11072</name>
</gene>
<proteinExistence type="predicted"/>
<comment type="caution">
    <text evidence="2">The sequence shown here is derived from an EMBL/GenBank/DDBJ whole genome shotgun (WGS) entry which is preliminary data.</text>
</comment>
<dbReference type="RefSeq" id="WP_233504352.1">
    <property type="nucleotide sequence ID" value="NZ_JAMOFZ010000010.1"/>
</dbReference>
<keyword evidence="3" id="KW-1185">Reference proteome</keyword>
<sequence length="129" mass="13649">MTYAPRLFQRLSCVAAVALLAGCDIPGMGPDPKIAQREADARAVGGACRHALRGIEDCYSLNPKAPKAPVFAGWKDMDQYMRENKIEGRASVIGQAPAAVVDEAGIDKATEKVMASPPPARNRGAGRSL</sequence>
<evidence type="ECO:0000313" key="2">
    <source>
        <dbReference type="EMBL" id="PYE78044.1"/>
    </source>
</evidence>
<dbReference type="AlphaFoldDB" id="A0A318SGT3"/>
<evidence type="ECO:0000313" key="3">
    <source>
        <dbReference type="Proteomes" id="UP000247540"/>
    </source>
</evidence>
<dbReference type="EMBL" id="QJTC01000010">
    <property type="protein sequence ID" value="PYE78044.1"/>
    <property type="molecule type" value="Genomic_DNA"/>
</dbReference>
<evidence type="ECO:0000256" key="1">
    <source>
        <dbReference type="SAM" id="MobiDB-lite"/>
    </source>
</evidence>
<organism evidence="2 3">
    <name type="scientific">Xylophilus ampelinus</name>
    <dbReference type="NCBI Taxonomy" id="54067"/>
    <lineage>
        <taxon>Bacteria</taxon>
        <taxon>Pseudomonadati</taxon>
        <taxon>Pseudomonadota</taxon>
        <taxon>Betaproteobacteria</taxon>
        <taxon>Burkholderiales</taxon>
        <taxon>Xylophilus</taxon>
    </lineage>
</organism>
<feature type="region of interest" description="Disordered" evidence="1">
    <location>
        <begin position="110"/>
        <end position="129"/>
    </location>
</feature>